<protein>
    <submittedName>
        <fullName evidence="1">Lateral signaling target protein 2</fullName>
    </submittedName>
</protein>
<sequence length="84" mass="9185">MWRLRRKGPSKGVRTIYSEKVRTFESGPGGGWAGGVEGRQNTNTVIETLVLGLWAAVGHRVQGTTLRSWSMLSSRLTSTPVANE</sequence>
<dbReference type="Proteomes" id="UP000727407">
    <property type="component" value="Unassembled WGS sequence"/>
</dbReference>
<comment type="caution">
    <text evidence="1">The sequence shown here is derived from an EMBL/GenBank/DDBJ whole genome shotgun (WGS) entry which is preliminary data.</text>
</comment>
<gene>
    <name evidence="1" type="ORF">DAT39_019629</name>
</gene>
<evidence type="ECO:0000313" key="2">
    <source>
        <dbReference type="Proteomes" id="UP000727407"/>
    </source>
</evidence>
<organism evidence="1 2">
    <name type="scientific">Clarias magur</name>
    <name type="common">Asian catfish</name>
    <name type="synonym">Macropteronotus magur</name>
    <dbReference type="NCBI Taxonomy" id="1594786"/>
    <lineage>
        <taxon>Eukaryota</taxon>
        <taxon>Metazoa</taxon>
        <taxon>Chordata</taxon>
        <taxon>Craniata</taxon>
        <taxon>Vertebrata</taxon>
        <taxon>Euteleostomi</taxon>
        <taxon>Actinopterygii</taxon>
        <taxon>Neopterygii</taxon>
        <taxon>Teleostei</taxon>
        <taxon>Ostariophysi</taxon>
        <taxon>Siluriformes</taxon>
        <taxon>Clariidae</taxon>
        <taxon>Clarias</taxon>
    </lineage>
</organism>
<accession>A0A8J4THN5</accession>
<name>A0A8J4THN5_CLAMG</name>
<dbReference type="EMBL" id="QNUK01000660">
    <property type="protein sequence ID" value="KAF5890668.1"/>
    <property type="molecule type" value="Genomic_DNA"/>
</dbReference>
<proteinExistence type="predicted"/>
<reference evidence="1" key="1">
    <citation type="submission" date="2020-07" db="EMBL/GenBank/DDBJ databases">
        <title>Clarias magur genome sequencing, assembly and annotation.</title>
        <authorList>
            <person name="Kushwaha B."/>
            <person name="Kumar R."/>
            <person name="Das P."/>
            <person name="Joshi C.G."/>
            <person name="Kumar D."/>
            <person name="Nagpure N.S."/>
            <person name="Pandey M."/>
            <person name="Agarwal S."/>
            <person name="Srivastava S."/>
            <person name="Singh M."/>
            <person name="Sahoo L."/>
            <person name="Jayasankar P."/>
            <person name="Meher P.K."/>
            <person name="Koringa P.G."/>
            <person name="Iquebal M.A."/>
            <person name="Das S.P."/>
            <person name="Bit A."/>
            <person name="Patnaik S."/>
            <person name="Patel N."/>
            <person name="Shah T.M."/>
            <person name="Hinsu A."/>
            <person name="Jena J.K."/>
        </authorList>
    </citation>
    <scope>NUCLEOTIDE SEQUENCE</scope>
    <source>
        <strain evidence="1">CIFAMagur01</strain>
        <tissue evidence="1">Testis</tissue>
    </source>
</reference>
<evidence type="ECO:0000313" key="1">
    <source>
        <dbReference type="EMBL" id="KAF5890668.1"/>
    </source>
</evidence>
<dbReference type="AlphaFoldDB" id="A0A8J4THN5"/>
<keyword evidence="2" id="KW-1185">Reference proteome</keyword>